<dbReference type="EMBL" id="CP155447">
    <property type="protein sequence ID" value="XBH05678.1"/>
    <property type="molecule type" value="Genomic_DNA"/>
</dbReference>
<accession>A0AAU7CJP6</accession>
<sequence>MSRVRFAFLMTATATQSPSRVVDLSTAVSLVISRTAVVLRSDGTT</sequence>
<dbReference type="AlphaFoldDB" id="A0AAU7CJP6"/>
<evidence type="ECO:0000313" key="1">
    <source>
        <dbReference type="EMBL" id="XBH05678.1"/>
    </source>
</evidence>
<gene>
    <name evidence="1" type="ORF">V5E97_06555</name>
</gene>
<organism evidence="1">
    <name type="scientific">Singulisphaera sp. Ch08</name>
    <dbReference type="NCBI Taxonomy" id="3120278"/>
    <lineage>
        <taxon>Bacteria</taxon>
        <taxon>Pseudomonadati</taxon>
        <taxon>Planctomycetota</taxon>
        <taxon>Planctomycetia</taxon>
        <taxon>Isosphaerales</taxon>
        <taxon>Isosphaeraceae</taxon>
        <taxon>Singulisphaera</taxon>
    </lineage>
</organism>
<name>A0AAU7CJP6_9BACT</name>
<proteinExistence type="predicted"/>
<protein>
    <submittedName>
        <fullName evidence="1">Uncharacterized protein</fullName>
    </submittedName>
</protein>
<reference evidence="1" key="1">
    <citation type="submission" date="2024-05" db="EMBL/GenBank/DDBJ databases">
        <title>Planctomycetes of the genus Singulisphaera possess chitinolytic capabilities.</title>
        <authorList>
            <person name="Ivanova A."/>
        </authorList>
    </citation>
    <scope>NUCLEOTIDE SEQUENCE</scope>
    <source>
        <strain evidence="1">Ch08T</strain>
    </source>
</reference>
<dbReference type="RefSeq" id="WP_406698526.1">
    <property type="nucleotide sequence ID" value="NZ_CP155447.1"/>
</dbReference>